<dbReference type="InterPro" id="IPR007630">
    <property type="entry name" value="RNA_pol_sigma70_r4"/>
</dbReference>
<dbReference type="RefSeq" id="WP_090919895.1">
    <property type="nucleotide sequence ID" value="NZ_JBAWSX010000020.1"/>
</dbReference>
<dbReference type="Gene3D" id="1.20.140.160">
    <property type="match status" value="1"/>
</dbReference>
<dbReference type="Pfam" id="PF04545">
    <property type="entry name" value="Sigma70_r4"/>
    <property type="match status" value="1"/>
</dbReference>
<reference evidence="2 3" key="1">
    <citation type="submission" date="2024-01" db="EMBL/GenBank/DDBJ databases">
        <title>Seven novel Bacillus-like species.</title>
        <authorList>
            <person name="Liu G."/>
        </authorList>
    </citation>
    <scope>NUCLEOTIDE SEQUENCE [LARGE SCALE GENOMIC DNA]</scope>
    <source>
        <strain evidence="2 3">FJAT-51639</strain>
    </source>
</reference>
<comment type="caution">
    <text evidence="2">The sequence shown here is derived from an EMBL/GenBank/DDBJ whole genome shotgun (WGS) entry which is preliminary data.</text>
</comment>
<dbReference type="InterPro" id="IPR013324">
    <property type="entry name" value="RNA_pol_sigma_r3/r4-like"/>
</dbReference>
<feature type="domain" description="RNA polymerase sigma-70 region 4" evidence="1">
    <location>
        <begin position="142"/>
        <end position="190"/>
    </location>
</feature>
<name>A0ABU8FMR0_9BACI</name>
<protein>
    <submittedName>
        <fullName evidence="2">Sigma-70 family RNA polymerase sigma factor</fullName>
    </submittedName>
</protein>
<sequence length="194" mass="23151">MNSKELALFYSKYQKKLEEPIVQQFLKDPKNHSLFIKAIEEPTSKNKQLLDEAFKLHFKKVKMLSYISKLIYFYSIDFDKKVTLNKNRNLLTLDKTITSDENNNTTMLEVMNNDLTDRTCKQFEENQIHLKEHITDELLYKALDLLTEKQLHILNLYYVHEYNNKQISRILSESEQTISYNHKKALEKLKSQLI</sequence>
<proteinExistence type="predicted"/>
<dbReference type="NCBIfam" id="TIGR02937">
    <property type="entry name" value="sigma70-ECF"/>
    <property type="match status" value="1"/>
</dbReference>
<organism evidence="2 3">
    <name type="scientific">Bacillus bruguierae</name>
    <dbReference type="NCBI Taxonomy" id="3127667"/>
    <lineage>
        <taxon>Bacteria</taxon>
        <taxon>Bacillati</taxon>
        <taxon>Bacillota</taxon>
        <taxon>Bacilli</taxon>
        <taxon>Bacillales</taxon>
        <taxon>Bacillaceae</taxon>
        <taxon>Bacillus</taxon>
    </lineage>
</organism>
<dbReference type="Proteomes" id="UP001372526">
    <property type="component" value="Unassembled WGS sequence"/>
</dbReference>
<evidence type="ECO:0000259" key="1">
    <source>
        <dbReference type="Pfam" id="PF04545"/>
    </source>
</evidence>
<dbReference type="EMBL" id="JBAWSX010000020">
    <property type="protein sequence ID" value="MEI4803978.1"/>
    <property type="molecule type" value="Genomic_DNA"/>
</dbReference>
<evidence type="ECO:0000313" key="3">
    <source>
        <dbReference type="Proteomes" id="UP001372526"/>
    </source>
</evidence>
<keyword evidence="3" id="KW-1185">Reference proteome</keyword>
<dbReference type="InterPro" id="IPR014284">
    <property type="entry name" value="RNA_pol_sigma-70_dom"/>
</dbReference>
<dbReference type="SUPFAM" id="SSF88659">
    <property type="entry name" value="Sigma3 and sigma4 domains of RNA polymerase sigma factors"/>
    <property type="match status" value="1"/>
</dbReference>
<evidence type="ECO:0000313" key="2">
    <source>
        <dbReference type="EMBL" id="MEI4803978.1"/>
    </source>
</evidence>
<accession>A0ABU8FMR0</accession>
<gene>
    <name evidence="2" type="ORF">WAZ07_22700</name>
</gene>